<accession>A0A345YD75</accession>
<feature type="region of interest" description="Disordered" evidence="1">
    <location>
        <begin position="52"/>
        <end position="78"/>
    </location>
</feature>
<evidence type="ECO:0000313" key="3">
    <source>
        <dbReference type="Proteomes" id="UP000254508"/>
    </source>
</evidence>
<dbReference type="EMBL" id="CP031357">
    <property type="protein sequence ID" value="AXK41877.1"/>
    <property type="molecule type" value="Genomic_DNA"/>
</dbReference>
<proteinExistence type="predicted"/>
<keyword evidence="3" id="KW-1185">Reference proteome</keyword>
<dbReference type="InterPro" id="IPR011010">
    <property type="entry name" value="DNA_brk_join_enz"/>
</dbReference>
<feature type="compositionally biased region" description="Basic and acidic residues" evidence="1">
    <location>
        <begin position="52"/>
        <end position="62"/>
    </location>
</feature>
<dbReference type="GO" id="GO:0003677">
    <property type="term" value="F:DNA binding"/>
    <property type="evidence" value="ECO:0007669"/>
    <property type="project" value="InterPro"/>
</dbReference>
<reference evidence="3" key="1">
    <citation type="submission" date="2018-07" db="EMBL/GenBank/DDBJ databases">
        <title>Genome sequence of Erythrobacter strain YH-07, an antagonistic bacterium isolated from Yellow Sea.</title>
        <authorList>
            <person name="Tang T."/>
            <person name="Liu Q."/>
            <person name="Sun X."/>
        </authorList>
    </citation>
    <scope>NUCLEOTIDE SEQUENCE [LARGE SCALE GENOMIC DNA]</scope>
    <source>
        <strain evidence="3">YH-07</strain>
    </source>
</reference>
<name>A0A345YD75_9SPHN</name>
<dbReference type="AlphaFoldDB" id="A0A345YD75"/>
<evidence type="ECO:0000256" key="1">
    <source>
        <dbReference type="SAM" id="MobiDB-lite"/>
    </source>
</evidence>
<dbReference type="SUPFAM" id="SSF56349">
    <property type="entry name" value="DNA breaking-rejoining enzymes"/>
    <property type="match status" value="1"/>
</dbReference>
<sequence length="78" mass="8569">MYADAPTQMFNWAADRGLIVANPLAGVQRPELGYVSRERVLTVEEVRQIQDVAGKAEQRGPDTHGAQAPGRAWRAHAD</sequence>
<protein>
    <submittedName>
        <fullName evidence="2">Uncharacterized protein</fullName>
    </submittedName>
</protein>
<organism evidence="2 3">
    <name type="scientific">Erythrobacter aureus</name>
    <dbReference type="NCBI Taxonomy" id="2182384"/>
    <lineage>
        <taxon>Bacteria</taxon>
        <taxon>Pseudomonadati</taxon>
        <taxon>Pseudomonadota</taxon>
        <taxon>Alphaproteobacteria</taxon>
        <taxon>Sphingomonadales</taxon>
        <taxon>Erythrobacteraceae</taxon>
        <taxon>Erythrobacter/Porphyrobacter group</taxon>
        <taxon>Erythrobacter</taxon>
    </lineage>
</organism>
<dbReference type="KEGG" id="err:DVR09_05540"/>
<dbReference type="OrthoDB" id="7615137at2"/>
<gene>
    <name evidence="2" type="ORF">DVR09_05540</name>
</gene>
<dbReference type="Proteomes" id="UP000254508">
    <property type="component" value="Chromosome"/>
</dbReference>
<evidence type="ECO:0000313" key="2">
    <source>
        <dbReference type="EMBL" id="AXK41877.1"/>
    </source>
</evidence>